<dbReference type="Gene3D" id="2.170.270.10">
    <property type="entry name" value="SET domain"/>
    <property type="match status" value="1"/>
</dbReference>
<dbReference type="SUPFAM" id="SSF47676">
    <property type="entry name" value="Conserved domain common to transcription factors TFIIS, elongin A, CRSP70"/>
    <property type="match status" value="1"/>
</dbReference>
<evidence type="ECO:0000256" key="3">
    <source>
        <dbReference type="ARBA" id="ARBA00004286"/>
    </source>
</evidence>
<dbReference type="InterPro" id="IPR006560">
    <property type="entry name" value="AWS_dom"/>
</dbReference>
<dbReference type="InParanoid" id="G8Y7C0"/>
<comment type="function">
    <text evidence="1">Histone methyltransferase that trimethylates histone H3 'Lys-36' forming H3K36me3. Involved in transcription elongation as well as in transcription repression.</text>
</comment>
<dbReference type="AlphaFoldDB" id="G8Y7C0"/>
<dbReference type="InterPro" id="IPR046341">
    <property type="entry name" value="SET_dom_sf"/>
</dbReference>
<evidence type="ECO:0000256" key="6">
    <source>
        <dbReference type="ARBA" id="ARBA00022454"/>
    </source>
</evidence>
<evidence type="ECO:0000256" key="8">
    <source>
        <dbReference type="ARBA" id="ARBA00022603"/>
    </source>
</evidence>
<evidence type="ECO:0000313" key="23">
    <source>
        <dbReference type="Proteomes" id="UP000005222"/>
    </source>
</evidence>
<dbReference type="SUPFAM" id="SSF51045">
    <property type="entry name" value="WW domain"/>
    <property type="match status" value="1"/>
</dbReference>
<dbReference type="HOGENOM" id="CLU_008492_1_1_1"/>
<feature type="compositionally biased region" description="Polar residues" evidence="16">
    <location>
        <begin position="626"/>
        <end position="635"/>
    </location>
</feature>
<keyword evidence="11" id="KW-0805">Transcription regulation</keyword>
<protein>
    <recommendedName>
        <fullName evidence="5">Histone-lysine N-methyltransferase, H3 lysine-36 specific</fullName>
        <ecNumber evidence="4">2.1.1.359</ecNumber>
    </recommendedName>
    <alternativeName>
        <fullName evidence="14">SET domain-containing protein 2</fullName>
    </alternativeName>
</protein>
<evidence type="ECO:0000256" key="10">
    <source>
        <dbReference type="ARBA" id="ARBA00022691"/>
    </source>
</evidence>
<dbReference type="InterPro" id="IPR001214">
    <property type="entry name" value="SET_dom"/>
</dbReference>
<feature type="region of interest" description="Disordered" evidence="16">
    <location>
        <begin position="503"/>
        <end position="559"/>
    </location>
</feature>
<dbReference type="SUPFAM" id="SSF82199">
    <property type="entry name" value="SET domain"/>
    <property type="match status" value="1"/>
</dbReference>
<dbReference type="STRING" id="559304.G8Y7C0"/>
<dbReference type="Gene3D" id="1.10.1740.100">
    <property type="entry name" value="Set2, Rpb1 interacting domain"/>
    <property type="match status" value="1"/>
</dbReference>
<feature type="domain" description="WW" evidence="17">
    <location>
        <begin position="471"/>
        <end position="505"/>
    </location>
</feature>
<keyword evidence="7" id="KW-0678">Repressor</keyword>
<feature type="compositionally biased region" description="Basic and acidic residues" evidence="16">
    <location>
        <begin position="726"/>
        <end position="744"/>
    </location>
</feature>
<dbReference type="InterPro" id="IPR003616">
    <property type="entry name" value="Post-SET_dom"/>
</dbReference>
<evidence type="ECO:0000256" key="5">
    <source>
        <dbReference type="ARBA" id="ARBA00018028"/>
    </source>
</evidence>
<feature type="compositionally biased region" description="Basic and acidic residues" evidence="16">
    <location>
        <begin position="532"/>
        <end position="559"/>
    </location>
</feature>
<dbReference type="GO" id="GO:0006355">
    <property type="term" value="P:regulation of DNA-templated transcription"/>
    <property type="evidence" value="ECO:0007669"/>
    <property type="project" value="InterPro"/>
</dbReference>
<dbReference type="InterPro" id="IPR013257">
    <property type="entry name" value="SRI"/>
</dbReference>
<keyword evidence="23" id="KW-1185">Reference proteome</keyword>
<evidence type="ECO:0000256" key="16">
    <source>
        <dbReference type="SAM" id="MobiDB-lite"/>
    </source>
</evidence>
<proteinExistence type="predicted"/>
<dbReference type="GO" id="GO:0005634">
    <property type="term" value="C:nucleus"/>
    <property type="evidence" value="ECO:0007669"/>
    <property type="project" value="UniProtKB-SubCell"/>
</dbReference>
<dbReference type="PROSITE" id="PS50020">
    <property type="entry name" value="WW_DOMAIN_2"/>
    <property type="match status" value="1"/>
</dbReference>
<feature type="region of interest" description="Disordered" evidence="16">
    <location>
        <begin position="435"/>
        <end position="474"/>
    </location>
</feature>
<dbReference type="Pfam" id="PF08236">
    <property type="entry name" value="SRI"/>
    <property type="match status" value="1"/>
</dbReference>
<dbReference type="EMBL" id="FO082048">
    <property type="protein sequence ID" value="CCE84500.1"/>
    <property type="molecule type" value="Genomic_DNA"/>
</dbReference>
<feature type="domain" description="Post-SET" evidence="19">
    <location>
        <begin position="234"/>
        <end position="250"/>
    </location>
</feature>
<dbReference type="EMBL" id="FO082049">
    <property type="protein sequence ID" value="CCE83469.1"/>
    <property type="molecule type" value="Genomic_DNA"/>
</dbReference>
<feature type="region of interest" description="Disordered" evidence="16">
    <location>
        <begin position="718"/>
        <end position="744"/>
    </location>
</feature>
<dbReference type="eggNOG" id="KOG4442">
    <property type="taxonomic scope" value="Eukaryota"/>
</dbReference>
<feature type="compositionally biased region" description="Basic and acidic residues" evidence="16">
    <location>
        <begin position="572"/>
        <end position="596"/>
    </location>
</feature>
<evidence type="ECO:0000256" key="2">
    <source>
        <dbReference type="ARBA" id="ARBA00004123"/>
    </source>
</evidence>
<keyword evidence="6" id="KW-0158">Chromosome</keyword>
<dbReference type="PROSITE" id="PS50280">
    <property type="entry name" value="SET"/>
    <property type="match status" value="1"/>
</dbReference>
<dbReference type="Pfam" id="PF08711">
    <property type="entry name" value="Med26"/>
    <property type="match status" value="1"/>
</dbReference>
<dbReference type="InterPro" id="IPR036020">
    <property type="entry name" value="WW_dom_sf"/>
</dbReference>
<keyword evidence="12" id="KW-0804">Transcription</keyword>
<dbReference type="CDD" id="cd00201">
    <property type="entry name" value="WW"/>
    <property type="match status" value="1"/>
</dbReference>
<dbReference type="GO" id="GO:0140955">
    <property type="term" value="F:histone H3K36 trimethyltransferase activity"/>
    <property type="evidence" value="ECO:0007669"/>
    <property type="project" value="UniProtKB-EC"/>
</dbReference>
<dbReference type="SMART" id="SM00456">
    <property type="entry name" value="WW"/>
    <property type="match status" value="1"/>
</dbReference>
<dbReference type="PROSITE" id="PS51215">
    <property type="entry name" value="AWS"/>
    <property type="match status" value="1"/>
</dbReference>
<evidence type="ECO:0000256" key="9">
    <source>
        <dbReference type="ARBA" id="ARBA00022679"/>
    </source>
</evidence>
<accession>G8Y7C0</accession>
<dbReference type="Proteomes" id="UP000005222">
    <property type="component" value="Chromosome K"/>
</dbReference>
<evidence type="ECO:0000256" key="12">
    <source>
        <dbReference type="ARBA" id="ARBA00023163"/>
    </source>
</evidence>
<feature type="compositionally biased region" description="Low complexity" evidence="16">
    <location>
        <begin position="440"/>
        <end position="451"/>
    </location>
</feature>
<dbReference type="Proteomes" id="UP000005222">
    <property type="component" value="Chromosome L"/>
</dbReference>
<evidence type="ECO:0000259" key="20">
    <source>
        <dbReference type="PROSITE" id="PS51215"/>
    </source>
</evidence>
<evidence type="ECO:0000256" key="7">
    <source>
        <dbReference type="ARBA" id="ARBA00022491"/>
    </source>
</evidence>
<dbReference type="CDD" id="cd19172">
    <property type="entry name" value="SET_SETD2"/>
    <property type="match status" value="1"/>
</dbReference>
<feature type="compositionally biased region" description="Basic residues" evidence="16">
    <location>
        <begin position="597"/>
        <end position="620"/>
    </location>
</feature>
<evidence type="ECO:0000259" key="17">
    <source>
        <dbReference type="PROSITE" id="PS50020"/>
    </source>
</evidence>
<dbReference type="EC" id="2.1.1.359" evidence="4"/>
<dbReference type="InterPro" id="IPR038190">
    <property type="entry name" value="SRI_sf"/>
</dbReference>
<reference evidence="22" key="1">
    <citation type="submission" date="2011-10" db="EMBL/GenBank/DDBJ databases">
        <authorList>
            <person name="Genoscope - CEA"/>
        </authorList>
    </citation>
    <scope>NUCLEOTIDE SEQUENCE</scope>
</reference>
<dbReference type="SMART" id="SM00570">
    <property type="entry name" value="AWS"/>
    <property type="match status" value="1"/>
</dbReference>
<evidence type="ECO:0000313" key="21">
    <source>
        <dbReference type="EMBL" id="CCE83469.1"/>
    </source>
</evidence>
<dbReference type="InterPro" id="IPR001202">
    <property type="entry name" value="WW_dom"/>
</dbReference>
<evidence type="ECO:0000256" key="13">
    <source>
        <dbReference type="ARBA" id="ARBA00023242"/>
    </source>
</evidence>
<dbReference type="PROSITE" id="PS50868">
    <property type="entry name" value="POST_SET"/>
    <property type="match status" value="1"/>
</dbReference>
<evidence type="ECO:0000259" key="19">
    <source>
        <dbReference type="PROSITE" id="PS50868"/>
    </source>
</evidence>
<comment type="subcellular location">
    <subcellularLocation>
        <location evidence="3">Chromosome</location>
    </subcellularLocation>
    <subcellularLocation>
        <location evidence="2">Nucleus</location>
    </subcellularLocation>
</comment>
<keyword evidence="10" id="KW-0949">S-adenosyl-L-methionine</keyword>
<evidence type="ECO:0000259" key="18">
    <source>
        <dbReference type="PROSITE" id="PS50280"/>
    </source>
</evidence>
<dbReference type="PROSITE" id="PS51568">
    <property type="entry name" value="SAM_MT43_SET2_1"/>
    <property type="match status" value="1"/>
</dbReference>
<dbReference type="InterPro" id="IPR025788">
    <property type="entry name" value="Set2_fungi"/>
</dbReference>
<evidence type="ECO:0000256" key="4">
    <source>
        <dbReference type="ARBA" id="ARBA00012178"/>
    </source>
</evidence>
<organism evidence="22 23">
    <name type="scientific">Pichia sorbitophila (strain ATCC MYA-4447 / BCRC 22081 / CBS 7064 / NBRC 10061 / NRRL Y-12695)</name>
    <name type="common">Hybrid yeast</name>
    <dbReference type="NCBI Taxonomy" id="559304"/>
    <lineage>
        <taxon>Eukaryota</taxon>
        <taxon>Fungi</taxon>
        <taxon>Dikarya</taxon>
        <taxon>Ascomycota</taxon>
        <taxon>Saccharomycotina</taxon>
        <taxon>Pichiomycetes</taxon>
        <taxon>Debaryomycetaceae</taxon>
        <taxon>Millerozyma</taxon>
    </lineage>
</organism>
<dbReference type="SMART" id="SM00508">
    <property type="entry name" value="PostSET"/>
    <property type="match status" value="1"/>
</dbReference>
<reference evidence="23" key="2">
    <citation type="journal article" date="2012" name="G3 (Bethesda)">
        <title>Pichia sorbitophila, an interspecies yeast hybrid reveals early steps of genome resolution following polyploidization.</title>
        <authorList>
            <person name="Leh Louis V."/>
            <person name="Despons L."/>
            <person name="Friedrich A."/>
            <person name="Martin T."/>
            <person name="Durrens P."/>
            <person name="Casaregola S."/>
            <person name="Neuveglise C."/>
            <person name="Fairhead C."/>
            <person name="Marck C."/>
            <person name="Cruz J.A."/>
            <person name="Straub M.L."/>
            <person name="Kugler V."/>
            <person name="Sacerdot C."/>
            <person name="Uzunov Z."/>
            <person name="Thierry A."/>
            <person name="Weiss S."/>
            <person name="Bleykasten C."/>
            <person name="De Montigny J."/>
            <person name="Jacques N."/>
            <person name="Jung P."/>
            <person name="Lemaire M."/>
            <person name="Mallet S."/>
            <person name="Morel G."/>
            <person name="Richard G.F."/>
            <person name="Sarkar A."/>
            <person name="Savel G."/>
            <person name="Schacherer J."/>
            <person name="Seret M.L."/>
            <person name="Talla E."/>
            <person name="Samson G."/>
            <person name="Jubin C."/>
            <person name="Poulain J."/>
            <person name="Vacherie B."/>
            <person name="Barbe V."/>
            <person name="Pelletier E."/>
            <person name="Sherman D.J."/>
            <person name="Westhof E."/>
            <person name="Weissenbach J."/>
            <person name="Baret P.V."/>
            <person name="Wincker P."/>
            <person name="Gaillardin C."/>
            <person name="Dujon B."/>
            <person name="Souciet J.L."/>
        </authorList>
    </citation>
    <scope>NUCLEOTIDE SEQUENCE [LARGE SCALE GENOMIC DNA]</scope>
    <source>
        <strain evidence="23">ATCC MYA-4447 / BCRC 22081 / CBS 7064 / NBRC 10061 / NRRL Y-12695</strain>
    </source>
</reference>
<dbReference type="OMA" id="YINIQPR"/>
<dbReference type="PROSITE" id="PS01159">
    <property type="entry name" value="WW_DOMAIN_1"/>
    <property type="match status" value="1"/>
</dbReference>
<feature type="domain" description="SET" evidence="18">
    <location>
        <begin position="110"/>
        <end position="227"/>
    </location>
</feature>
<feature type="region of interest" description="Disordered" evidence="16">
    <location>
        <begin position="572"/>
        <end position="635"/>
    </location>
</feature>
<feature type="domain" description="AWS" evidence="20">
    <location>
        <begin position="52"/>
        <end position="108"/>
    </location>
</feature>
<feature type="region of interest" description="Disordered" evidence="16">
    <location>
        <begin position="1"/>
        <end position="26"/>
    </location>
</feature>
<gene>
    <name evidence="22" type="primary">Piso0_004045</name>
    <name evidence="21" type="ORF">GNLVRS01_PISO0K08238g</name>
    <name evidence="22" type="ORF">GNLVRS01_PISO0L08239g</name>
</gene>
<keyword evidence="13" id="KW-0539">Nucleus</keyword>
<evidence type="ECO:0000256" key="11">
    <source>
        <dbReference type="ARBA" id="ARBA00023015"/>
    </source>
</evidence>
<dbReference type="GO" id="GO:0032259">
    <property type="term" value="P:methylation"/>
    <property type="evidence" value="ECO:0007669"/>
    <property type="project" value="UniProtKB-KW"/>
</dbReference>
<evidence type="ECO:0000256" key="14">
    <source>
        <dbReference type="ARBA" id="ARBA00030091"/>
    </source>
</evidence>
<dbReference type="SMART" id="SM00317">
    <property type="entry name" value="SET"/>
    <property type="match status" value="1"/>
</dbReference>
<comment type="catalytic activity">
    <reaction evidence="15">
        <text>L-lysyl(36)-[histone H3] + 3 S-adenosyl-L-methionine = N(6),N(6),N(6)-trimethyl-L-lysyl(36)-[histone H3] + 3 S-adenosyl-L-homocysteine + 3 H(+)</text>
        <dbReference type="Rhea" id="RHEA:60324"/>
        <dbReference type="Rhea" id="RHEA-COMP:9785"/>
        <dbReference type="Rhea" id="RHEA-COMP:15536"/>
        <dbReference type="ChEBI" id="CHEBI:15378"/>
        <dbReference type="ChEBI" id="CHEBI:29969"/>
        <dbReference type="ChEBI" id="CHEBI:57856"/>
        <dbReference type="ChEBI" id="CHEBI:59789"/>
        <dbReference type="ChEBI" id="CHEBI:61961"/>
        <dbReference type="EC" id="2.1.1.359"/>
    </reaction>
</comment>
<keyword evidence="9" id="KW-0808">Transferase</keyword>
<dbReference type="FunCoup" id="G8Y7C0">
    <property type="interactions" value="219"/>
</dbReference>
<dbReference type="Pfam" id="PF00856">
    <property type="entry name" value="SET"/>
    <property type="match status" value="1"/>
</dbReference>
<dbReference type="Pfam" id="PF00397">
    <property type="entry name" value="WW"/>
    <property type="match status" value="1"/>
</dbReference>
<dbReference type="FunFam" id="2.170.270.10:FF:000033">
    <property type="entry name" value="Histone-lysine N-methyltransferase"/>
    <property type="match status" value="1"/>
</dbReference>
<evidence type="ECO:0000313" key="22">
    <source>
        <dbReference type="EMBL" id="CCE84500.1"/>
    </source>
</evidence>
<dbReference type="InterPro" id="IPR017923">
    <property type="entry name" value="TFIIS_N"/>
</dbReference>
<name>G8Y7C0_PICSO</name>
<evidence type="ECO:0000256" key="15">
    <source>
        <dbReference type="ARBA" id="ARBA00047545"/>
    </source>
</evidence>
<dbReference type="Gene3D" id="2.20.70.10">
    <property type="match status" value="1"/>
</dbReference>
<dbReference type="OrthoDB" id="422362at2759"/>
<dbReference type="Pfam" id="PF17907">
    <property type="entry name" value="AWS"/>
    <property type="match status" value="1"/>
</dbReference>
<evidence type="ECO:0000256" key="1">
    <source>
        <dbReference type="ARBA" id="ARBA00003901"/>
    </source>
</evidence>
<keyword evidence="8" id="KW-0489">Methyltransferase</keyword>
<dbReference type="PANTHER" id="PTHR22884">
    <property type="entry name" value="SET DOMAIN PROTEINS"/>
    <property type="match status" value="1"/>
</dbReference>
<dbReference type="GO" id="GO:0005694">
    <property type="term" value="C:chromosome"/>
    <property type="evidence" value="ECO:0007669"/>
    <property type="project" value="UniProtKB-SubCell"/>
</dbReference>
<dbReference type="InterPro" id="IPR050777">
    <property type="entry name" value="SET2_Histone-Lys_MeTrsfase"/>
</dbReference>
<dbReference type="InterPro" id="IPR035441">
    <property type="entry name" value="TFIIS/LEDGF_dom_sf"/>
</dbReference>
<sequence>MSVLEEKDDGNVKNGPVLFSDQEDKTEEAKKSFIEIGECTYGNKSLGSSGQHEQMTCDCHENWDPTSQKNLACDDDSDCINRLTSVECTNKYGTCGKDCQNQRFQKKQYASVAVFQTEMKGYGLRAEKDIPDSSFIYEYTGEVIDEEAFRKRMVQYDEKNIKHFYFMMLKQDSFIDATRKGSLARFCNHSCNPNAYVDKWVVGEKLRMGIFAKRTIKRGEEITFDYNVDRYGAQKQPCYCGEPNCIKWLGGKTQTDAALLLPDGISEALGVTHKQEKQWLKENKHLRSKQQKESSSVNEAFVKSIEVSPLEEGDVSRVMGALMRSQNLSITQKLIERIFLTDDSYINTLIIRVHGYKTLSQVIKAVREDDIELVKKILIILSKWPKMTRNKISSSQIEDVVKEINANCEDEELKTLSENLLNEWGNLQMAYRIPKNVSNGSSGTPSFFTRSTRSRSPERSQSNEPIEMEDDSLPEGWQVAFDPNTQKPYYYHLELGISRWDRPTKVVPKGPRSKSIEPPKRTNNHGSSTPRGFKDDELAKREEERIRREKEEQFREMREKERRLQELILQSQKEHEEKKSLEEKLRLEKLEKEKERHALKKKDKKPKHDKHSKDKKHSKHSHESSNGASRSSEVSLEQQWTKLFANYVPNLIKKFEAEVGRDNIKGCARELVKTLTEKELKKHPDTKAPKELDSAKLKKIKEYCRAFMDKFLIKYKAKHDKKRPHSTKEDGEADAQKKPKLEDE</sequence>
<dbReference type="InterPro" id="IPR044437">
    <property type="entry name" value="SETD2/Set2_SET"/>
</dbReference>